<accession>A0A212K4X4</accession>
<dbReference type="InterPro" id="IPR012341">
    <property type="entry name" value="6hp_glycosidase-like_sf"/>
</dbReference>
<keyword evidence="2" id="KW-0413">Isomerase</keyword>
<dbReference type="InterPro" id="IPR010819">
    <property type="entry name" value="AGE/CE"/>
</dbReference>
<dbReference type="SUPFAM" id="SSF48208">
    <property type="entry name" value="Six-hairpin glycosidases"/>
    <property type="match status" value="1"/>
</dbReference>
<dbReference type="InterPro" id="IPR034116">
    <property type="entry name" value="AGE_dom"/>
</dbReference>
<dbReference type="Gene3D" id="1.50.10.10">
    <property type="match status" value="1"/>
</dbReference>
<reference evidence="3" key="1">
    <citation type="submission" date="2016-04" db="EMBL/GenBank/DDBJ databases">
        <authorList>
            <person name="Evans L.H."/>
            <person name="Alamgir A."/>
            <person name="Owens N."/>
            <person name="Weber N.D."/>
            <person name="Virtaneva K."/>
            <person name="Barbian K."/>
            <person name="Babar A."/>
            <person name="Rosenke K."/>
        </authorList>
    </citation>
    <scope>NUCLEOTIDE SEQUENCE</scope>
    <source>
        <strain evidence="3">86-2</strain>
    </source>
</reference>
<dbReference type="FunFam" id="1.50.10.10:FF:000021">
    <property type="entry name" value="N-acylglucosamine 2-epimerase"/>
    <property type="match status" value="1"/>
</dbReference>
<evidence type="ECO:0000256" key="2">
    <source>
        <dbReference type="ARBA" id="ARBA00023235"/>
    </source>
</evidence>
<dbReference type="Pfam" id="PF07221">
    <property type="entry name" value="GlcNAc_2-epim"/>
    <property type="match status" value="1"/>
</dbReference>
<dbReference type="AlphaFoldDB" id="A0A212K4X4"/>
<proteinExistence type="inferred from homology"/>
<evidence type="ECO:0008006" key="4">
    <source>
        <dbReference type="Google" id="ProtNLM"/>
    </source>
</evidence>
<protein>
    <recommendedName>
        <fullName evidence="4">N-acylglucosamine 2-epimerase</fullName>
    </recommendedName>
</protein>
<evidence type="ECO:0000313" key="3">
    <source>
        <dbReference type="EMBL" id="SBW06545.1"/>
    </source>
</evidence>
<dbReference type="InterPro" id="IPR008928">
    <property type="entry name" value="6-hairpin_glycosidase_sf"/>
</dbReference>
<sequence>MKSSNKLVAYNIDVEDINMYKIMNFKKLADLYKEELLENVLPFWIKHSQDKEFGGYFTCLDREGNVFDTDKFIWLQGREVWMFSMLYNKVEKREEWLECAIQGGEFLKKYGHDGNFNWYFSLDREGNPLVEPYNIFSYTFATMAFGQLNLATGNEEYADIARKTFEVILSKVDNPKGKWNKLYPGTRNLKNFALPMILCNLALEIEHLLTEEYLNKVIDSCIHEVMDVFYRPELGGIIVENVFDNGELSDSFEGRLMNPGHAIEAMWFIMDLGKRLNRPELIEKAKNTTLTMLEYGWDKKYGGVFYYMDRLGYPPQQLEWDQKLWWVHIESLISLLKGYQLTGDIKCLEWFEKVHSYTWEHFKDQEHPEWFGYLNRQGEVLLPLKGGKWKGCFHVPRGLYQCWTVLESILNQK</sequence>
<dbReference type="EMBL" id="FLUL01000001">
    <property type="protein sequence ID" value="SBW06545.1"/>
    <property type="molecule type" value="Genomic_DNA"/>
</dbReference>
<dbReference type="CDD" id="cd00249">
    <property type="entry name" value="AGE"/>
    <property type="match status" value="1"/>
</dbReference>
<organism evidence="3">
    <name type="scientific">uncultured Dysgonomonas sp</name>
    <dbReference type="NCBI Taxonomy" id="206096"/>
    <lineage>
        <taxon>Bacteria</taxon>
        <taxon>Pseudomonadati</taxon>
        <taxon>Bacteroidota</taxon>
        <taxon>Bacteroidia</taxon>
        <taxon>Bacteroidales</taxon>
        <taxon>Dysgonomonadaceae</taxon>
        <taxon>Dysgonomonas</taxon>
        <taxon>environmental samples</taxon>
    </lineage>
</organism>
<gene>
    <name evidence="3" type="ORF">KL86DYS2_12992</name>
</gene>
<comment type="similarity">
    <text evidence="1">Belongs to the N-acylglucosamine 2-epimerase family.</text>
</comment>
<dbReference type="PANTHER" id="PTHR15108">
    <property type="entry name" value="N-ACYLGLUCOSAMINE-2-EPIMERASE"/>
    <property type="match status" value="1"/>
</dbReference>
<name>A0A212K4X4_9BACT</name>
<dbReference type="GO" id="GO:0005975">
    <property type="term" value="P:carbohydrate metabolic process"/>
    <property type="evidence" value="ECO:0007669"/>
    <property type="project" value="InterPro"/>
</dbReference>
<dbReference type="GO" id="GO:0016853">
    <property type="term" value="F:isomerase activity"/>
    <property type="evidence" value="ECO:0007669"/>
    <property type="project" value="UniProtKB-KW"/>
</dbReference>
<evidence type="ECO:0000256" key="1">
    <source>
        <dbReference type="ARBA" id="ARBA00008558"/>
    </source>
</evidence>